<sequence>MTTDTGKISAADIKLNPDMDEVGNLGLWSLLNSIKTHDKSSLEPEVWLDGPGGELIAASAEYLPMDYLIHYEDEAQGEAGLVRREYYVAPDIALSYAFWLSPELHDNLFCWMKKLFGNSPYTTHH</sequence>
<protein>
    <submittedName>
        <fullName evidence="1">Uncharacterized protein</fullName>
    </submittedName>
</protein>
<gene>
    <name evidence="1" type="ORF">ORQ98_25970</name>
</gene>
<keyword evidence="2" id="KW-1185">Reference proteome</keyword>
<evidence type="ECO:0000313" key="2">
    <source>
        <dbReference type="Proteomes" id="UP001528823"/>
    </source>
</evidence>
<organism evidence="1 2">
    <name type="scientific">Spartinivicinus poritis</name>
    <dbReference type="NCBI Taxonomy" id="2994640"/>
    <lineage>
        <taxon>Bacteria</taxon>
        <taxon>Pseudomonadati</taxon>
        <taxon>Pseudomonadota</taxon>
        <taxon>Gammaproteobacteria</taxon>
        <taxon>Oceanospirillales</taxon>
        <taxon>Zooshikellaceae</taxon>
        <taxon>Spartinivicinus</taxon>
    </lineage>
</organism>
<dbReference type="RefSeq" id="WP_274691726.1">
    <property type="nucleotide sequence ID" value="NZ_JAPMOU010000062.1"/>
</dbReference>
<name>A0ABT5UJ14_9GAMM</name>
<comment type="caution">
    <text evidence="1">The sequence shown here is derived from an EMBL/GenBank/DDBJ whole genome shotgun (WGS) entry which is preliminary data.</text>
</comment>
<reference evidence="1 2" key="1">
    <citation type="submission" date="2022-11" db="EMBL/GenBank/DDBJ databases">
        <title>Spartinivicinus poritis sp. nov., isolated from scleractinian coral Porites lutea.</title>
        <authorList>
            <person name="Zhang G."/>
            <person name="Cai L."/>
            <person name="Wei Q."/>
        </authorList>
    </citation>
    <scope>NUCLEOTIDE SEQUENCE [LARGE SCALE GENOMIC DNA]</scope>
    <source>
        <strain evidence="1 2">A2-2</strain>
    </source>
</reference>
<proteinExistence type="predicted"/>
<dbReference type="EMBL" id="JAPMOU010000062">
    <property type="protein sequence ID" value="MDE1465418.1"/>
    <property type="molecule type" value="Genomic_DNA"/>
</dbReference>
<dbReference type="Proteomes" id="UP001528823">
    <property type="component" value="Unassembled WGS sequence"/>
</dbReference>
<accession>A0ABT5UJ14</accession>
<evidence type="ECO:0000313" key="1">
    <source>
        <dbReference type="EMBL" id="MDE1465418.1"/>
    </source>
</evidence>